<feature type="transmembrane region" description="Helical" evidence="1">
    <location>
        <begin position="51"/>
        <end position="70"/>
    </location>
</feature>
<keyword evidence="1" id="KW-0812">Transmembrane</keyword>
<dbReference type="AlphaFoldDB" id="A0A9R0HTT6"/>
<evidence type="ECO:0000256" key="1">
    <source>
        <dbReference type="SAM" id="Phobius"/>
    </source>
</evidence>
<feature type="transmembrane region" description="Helical" evidence="1">
    <location>
        <begin position="82"/>
        <end position="101"/>
    </location>
</feature>
<dbReference type="RefSeq" id="XP_021836852.1">
    <property type="nucleotide sequence ID" value="XM_021981160.2"/>
</dbReference>
<reference evidence="3" key="2">
    <citation type="submission" date="2025-08" db="UniProtKB">
        <authorList>
            <consortium name="RefSeq"/>
        </authorList>
    </citation>
    <scope>IDENTIFICATION</scope>
    <source>
        <tissue evidence="3">Leaf</tissue>
    </source>
</reference>
<dbReference type="PANTHER" id="PTHR33294">
    <property type="entry name" value="AWPM-19-LIKE FAMILY PROTEIN"/>
    <property type="match status" value="1"/>
</dbReference>
<organism evidence="2 3">
    <name type="scientific">Spinacia oleracea</name>
    <name type="common">Spinach</name>
    <dbReference type="NCBI Taxonomy" id="3562"/>
    <lineage>
        <taxon>Eukaryota</taxon>
        <taxon>Viridiplantae</taxon>
        <taxon>Streptophyta</taxon>
        <taxon>Embryophyta</taxon>
        <taxon>Tracheophyta</taxon>
        <taxon>Spermatophyta</taxon>
        <taxon>Magnoliopsida</taxon>
        <taxon>eudicotyledons</taxon>
        <taxon>Gunneridae</taxon>
        <taxon>Pentapetalae</taxon>
        <taxon>Caryophyllales</taxon>
        <taxon>Chenopodiaceae</taxon>
        <taxon>Chenopodioideae</taxon>
        <taxon>Anserineae</taxon>
        <taxon>Spinacia</taxon>
    </lineage>
</organism>
<dbReference type="Pfam" id="PF05512">
    <property type="entry name" value="AWPM-19"/>
    <property type="match status" value="1"/>
</dbReference>
<keyword evidence="2" id="KW-1185">Reference proteome</keyword>
<name>A0A9R0HTT6_SPIOL</name>
<evidence type="ECO:0000313" key="3">
    <source>
        <dbReference type="RefSeq" id="XP_021836852.1"/>
    </source>
</evidence>
<feature type="transmembrane region" description="Helical" evidence="1">
    <location>
        <begin position="12"/>
        <end position="31"/>
    </location>
</feature>
<keyword evidence="1" id="KW-1133">Transmembrane helix</keyword>
<protein>
    <submittedName>
        <fullName evidence="3">Membrane protein PM19L</fullName>
    </submittedName>
</protein>
<dbReference type="OrthoDB" id="1919377at2759"/>
<evidence type="ECO:0000313" key="2">
    <source>
        <dbReference type="Proteomes" id="UP000813463"/>
    </source>
</evidence>
<feature type="transmembrane region" description="Helical" evidence="1">
    <location>
        <begin position="121"/>
        <end position="140"/>
    </location>
</feature>
<reference evidence="2" key="1">
    <citation type="journal article" date="2021" name="Nat. Commun.">
        <title>Genomic analyses provide insights into spinach domestication and the genetic basis of agronomic traits.</title>
        <authorList>
            <person name="Cai X."/>
            <person name="Sun X."/>
            <person name="Xu C."/>
            <person name="Sun H."/>
            <person name="Wang X."/>
            <person name="Ge C."/>
            <person name="Zhang Z."/>
            <person name="Wang Q."/>
            <person name="Fei Z."/>
            <person name="Jiao C."/>
            <person name="Wang Q."/>
        </authorList>
    </citation>
    <scope>NUCLEOTIDE SEQUENCE [LARGE SCALE GENOMIC DNA]</scope>
    <source>
        <strain evidence="2">cv. Varoflay</strain>
    </source>
</reference>
<proteinExistence type="predicted"/>
<dbReference type="PANTHER" id="PTHR33294:SF6">
    <property type="entry name" value="AWPM-19-LIKE FAMILY PROTEIN"/>
    <property type="match status" value="1"/>
</dbReference>
<sequence length="144" mass="15634">MAYKQMRPAASFLLFLNFCMYVVVLGISGWTMNRMIDYGRVGGQNGATFYFITYSLIAGAVGAVSCLFGLNHVTYWGHDTLPAAAAAAAVAWSLTVLALGFASKHIRLHTDSHRLKTLEAFIIILSATMLMYIGAIHGAIKRGN</sequence>
<gene>
    <name evidence="3" type="primary">LOC110776604</name>
</gene>
<accession>A0A9R0HTT6</accession>
<dbReference type="InterPro" id="IPR008390">
    <property type="entry name" value="AWPM-19"/>
</dbReference>
<dbReference type="Proteomes" id="UP000813463">
    <property type="component" value="Chromosome 5"/>
</dbReference>
<dbReference type="KEGG" id="soe:110776604"/>
<dbReference type="GeneID" id="110776604"/>
<keyword evidence="1" id="KW-0472">Membrane</keyword>